<proteinExistence type="predicted"/>
<sequence>MYSVLPAEHDPKTFDDSNSEDPKKKHGIQKAKGILLNGIRTLPYEHWRIGLYKHLIASEISSRKAEERAMKAKLSEKDLNNYIKTLAVKMFSKEEAYTERLENYYKKYEDNNLYSSLEKLYELYYYIAKEKNHERCKTQSLSQNASDTINISPEISSGQKDTGYMFDTDFILIKKHANKPTTTNKSSSKKLRKEELLTNTSGISKVSEINVSSSSFLQLFNKINHTESKNKDTTRKLIESYFNFGEAIYKWYKELKAIYRKVGTIAIVKDEIRKKILKIKFTDDTLRKRREKAKKVYKLFSSIGGSEFLDLEDPTAPLFNNNSSKKSCYKKNEDEKELEHITIKSNETIEDVLASQIDNKEKMALTNEDFKERLSNVDIINISTDNSLINKKLFNKLKATAQF</sequence>
<name>A0ABN7V2S5_GIGMA</name>
<feature type="compositionally biased region" description="Basic and acidic residues" evidence="1">
    <location>
        <begin position="7"/>
        <end position="23"/>
    </location>
</feature>
<dbReference type="EMBL" id="CAJVQB010008413">
    <property type="protein sequence ID" value="CAG8718508.1"/>
    <property type="molecule type" value="Genomic_DNA"/>
</dbReference>
<comment type="caution">
    <text evidence="2">The sequence shown here is derived from an EMBL/GenBank/DDBJ whole genome shotgun (WGS) entry which is preliminary data.</text>
</comment>
<protein>
    <submittedName>
        <fullName evidence="2">3296_t:CDS:1</fullName>
    </submittedName>
</protein>
<keyword evidence="3" id="KW-1185">Reference proteome</keyword>
<evidence type="ECO:0000256" key="1">
    <source>
        <dbReference type="SAM" id="MobiDB-lite"/>
    </source>
</evidence>
<accession>A0ABN7V2S5</accession>
<gene>
    <name evidence="2" type="ORF">GMARGA_LOCUS13317</name>
</gene>
<evidence type="ECO:0000313" key="3">
    <source>
        <dbReference type="Proteomes" id="UP000789901"/>
    </source>
</evidence>
<dbReference type="Proteomes" id="UP000789901">
    <property type="component" value="Unassembled WGS sequence"/>
</dbReference>
<feature type="region of interest" description="Disordered" evidence="1">
    <location>
        <begin position="1"/>
        <end position="26"/>
    </location>
</feature>
<evidence type="ECO:0000313" key="2">
    <source>
        <dbReference type="EMBL" id="CAG8718508.1"/>
    </source>
</evidence>
<reference evidence="2 3" key="1">
    <citation type="submission" date="2021-06" db="EMBL/GenBank/DDBJ databases">
        <authorList>
            <person name="Kallberg Y."/>
            <person name="Tangrot J."/>
            <person name="Rosling A."/>
        </authorList>
    </citation>
    <scope>NUCLEOTIDE SEQUENCE [LARGE SCALE GENOMIC DNA]</scope>
    <source>
        <strain evidence="2 3">120-4 pot B 10/14</strain>
    </source>
</reference>
<organism evidence="2 3">
    <name type="scientific">Gigaspora margarita</name>
    <dbReference type="NCBI Taxonomy" id="4874"/>
    <lineage>
        <taxon>Eukaryota</taxon>
        <taxon>Fungi</taxon>
        <taxon>Fungi incertae sedis</taxon>
        <taxon>Mucoromycota</taxon>
        <taxon>Glomeromycotina</taxon>
        <taxon>Glomeromycetes</taxon>
        <taxon>Diversisporales</taxon>
        <taxon>Gigasporaceae</taxon>
        <taxon>Gigaspora</taxon>
    </lineage>
</organism>